<keyword evidence="5" id="KW-1185">Reference proteome</keyword>
<dbReference type="AlphaFoldDB" id="R7RPP1"/>
<dbReference type="GO" id="GO:0051539">
    <property type="term" value="F:4 iron, 4 sulfur cluster binding"/>
    <property type="evidence" value="ECO:0007669"/>
    <property type="project" value="TreeGrafter"/>
</dbReference>
<organism evidence="4 5">
    <name type="scientific">Thermobrachium celere DSM 8682</name>
    <dbReference type="NCBI Taxonomy" id="941824"/>
    <lineage>
        <taxon>Bacteria</taxon>
        <taxon>Bacillati</taxon>
        <taxon>Bacillota</taxon>
        <taxon>Clostridia</taxon>
        <taxon>Eubacteriales</taxon>
        <taxon>Clostridiaceae</taxon>
        <taxon>Thermobrachium</taxon>
    </lineage>
</organism>
<keyword evidence="2" id="KW-0479">Metal-binding</keyword>
<comment type="similarity">
    <text evidence="1">Belongs to the HypD family.</text>
</comment>
<dbReference type="PANTHER" id="PTHR30149:SF0">
    <property type="entry name" value="HYDROGENASE MATURATION FACTOR HYPD"/>
    <property type="match status" value="1"/>
</dbReference>
<comment type="caution">
    <text evidence="4">The sequence shown here is derived from an EMBL/GenBank/DDBJ whole genome shotgun (WGS) entry which is preliminary data.</text>
</comment>
<dbReference type="Proteomes" id="UP000014923">
    <property type="component" value="Unassembled WGS sequence"/>
</dbReference>
<dbReference type="Gene3D" id="6.10.20.100">
    <property type="match status" value="1"/>
</dbReference>
<dbReference type="HOGENOM" id="CLU_048562_1_0_9"/>
<proteinExistence type="inferred from homology"/>
<sequence>MHLNEFRKPQDIDRVIKFLKKIDRKIKIMEVCGTHTMAIAKSGIKGLLPENIKLISGPGCPVCVTPSEEIDAILELCRKNRDLIITTYGDMMKVPGTNVGESLEKLRALGSDIRIVYSALDAVEIAKNNQDREVVFLGIGFETTTPGTILALEEAINNNINNFYIYSMHKLVEPALRALLEQPDFDIDGFICPGHVGAVIGEEGFRFLVDEYKKPSVICGFEAGDILIGIFKIINQIINNDVKLENEYKRVVKTEGNKIIKEKVEKYFKVSDDLWRGIGLIKNSGLKLKKEYEKFDAITRFNITLRENNKTTACRCGDVIKGKIEPNECSLFGRLCTPENAVGPCMVSSEGACAAYYKYLQF</sequence>
<protein>
    <submittedName>
        <fullName evidence="4">[NiFe] hydrogenase metallocenter assembly protein HypD</fullName>
    </submittedName>
</protein>
<dbReference type="InterPro" id="IPR042244">
    <property type="entry name" value="HypD_2_sf"/>
</dbReference>
<dbReference type="OrthoDB" id="9770424at2"/>
<gene>
    <name evidence="4" type="ORF">TCEL_00203</name>
</gene>
<reference evidence="4" key="1">
    <citation type="submission" date="2013-03" db="EMBL/GenBank/DDBJ databases">
        <title>Draft genome sequence of the hydrogen-ethanol-producing anaerobic alkalithermophilic Caloramator celere.</title>
        <authorList>
            <person name="Ciranna A."/>
            <person name="Larjo A."/>
            <person name="Kivisto A."/>
            <person name="Santala V."/>
            <person name="Roos C."/>
            <person name="Karp M."/>
        </authorList>
    </citation>
    <scope>NUCLEOTIDE SEQUENCE [LARGE SCALE GENOMIC DNA]</scope>
    <source>
        <strain evidence="4">DSM 8682</strain>
    </source>
</reference>
<name>R7RPP1_9CLOT</name>
<dbReference type="GO" id="GO:0051604">
    <property type="term" value="P:protein maturation"/>
    <property type="evidence" value="ECO:0007669"/>
    <property type="project" value="TreeGrafter"/>
</dbReference>
<dbReference type="NCBIfam" id="TIGR00075">
    <property type="entry name" value="hypD"/>
    <property type="match status" value="1"/>
</dbReference>
<dbReference type="Pfam" id="PF01924">
    <property type="entry name" value="HypD"/>
    <property type="match status" value="1"/>
</dbReference>
<evidence type="ECO:0000256" key="2">
    <source>
        <dbReference type="ARBA" id="ARBA00022723"/>
    </source>
</evidence>
<evidence type="ECO:0000313" key="4">
    <source>
        <dbReference type="EMBL" id="CDF58157.1"/>
    </source>
</evidence>
<dbReference type="Gene3D" id="3.40.50.11750">
    <property type="entry name" value="HypD, alpha/beta domain 1"/>
    <property type="match status" value="2"/>
</dbReference>
<evidence type="ECO:0000256" key="1">
    <source>
        <dbReference type="ARBA" id="ARBA00007888"/>
    </source>
</evidence>
<accession>R7RPP1</accession>
<dbReference type="GO" id="GO:0070025">
    <property type="term" value="F:carbon monoxide binding"/>
    <property type="evidence" value="ECO:0007669"/>
    <property type="project" value="TreeGrafter"/>
</dbReference>
<dbReference type="EMBL" id="CAVN010000095">
    <property type="protein sequence ID" value="CDF58157.1"/>
    <property type="molecule type" value="Genomic_DNA"/>
</dbReference>
<dbReference type="GO" id="GO:0005506">
    <property type="term" value="F:iron ion binding"/>
    <property type="evidence" value="ECO:0007669"/>
    <property type="project" value="TreeGrafter"/>
</dbReference>
<dbReference type="eggNOG" id="COG0409">
    <property type="taxonomic scope" value="Bacteria"/>
</dbReference>
<dbReference type="InterPro" id="IPR042243">
    <property type="entry name" value="HypD_1"/>
</dbReference>
<evidence type="ECO:0000256" key="3">
    <source>
        <dbReference type="ARBA" id="ARBA00023004"/>
    </source>
</evidence>
<dbReference type="InterPro" id="IPR002780">
    <property type="entry name" value="Hyd_form_HypD"/>
</dbReference>
<keyword evidence="3" id="KW-0408">Iron</keyword>
<evidence type="ECO:0000313" key="5">
    <source>
        <dbReference type="Proteomes" id="UP000014923"/>
    </source>
</evidence>
<dbReference type="PANTHER" id="PTHR30149">
    <property type="entry name" value="HYDROGENASE PROTEIN ASSEMBLY PROTEIN HYPD"/>
    <property type="match status" value="1"/>
</dbReference>
<dbReference type="RefSeq" id="WP_018661979.1">
    <property type="nucleotide sequence ID" value="NZ_HF952018.1"/>
</dbReference>
<dbReference type="PIRSF" id="PIRSF005622">
    <property type="entry name" value="Hydrgn_mat_hypD"/>
    <property type="match status" value="1"/>
</dbReference>